<protein>
    <recommendedName>
        <fullName evidence="5">Tetratricopeptide repeat protein</fullName>
    </recommendedName>
</protein>
<keyword evidence="2" id="KW-1133">Transmembrane helix</keyword>
<dbReference type="RefSeq" id="WP_264500406.1">
    <property type="nucleotide sequence ID" value="NZ_JAPDDS010000003.1"/>
</dbReference>
<dbReference type="SUPFAM" id="SSF48452">
    <property type="entry name" value="TPR-like"/>
    <property type="match status" value="1"/>
</dbReference>
<name>A0ABT3FLK3_9BACT</name>
<evidence type="ECO:0000256" key="2">
    <source>
        <dbReference type="SAM" id="Phobius"/>
    </source>
</evidence>
<dbReference type="InterPro" id="IPR019734">
    <property type="entry name" value="TPR_rpt"/>
</dbReference>
<dbReference type="Proteomes" id="UP001207930">
    <property type="component" value="Unassembled WGS sequence"/>
</dbReference>
<gene>
    <name evidence="3" type="ORF">OKA04_06865</name>
</gene>
<feature type="transmembrane region" description="Helical" evidence="2">
    <location>
        <begin position="134"/>
        <end position="157"/>
    </location>
</feature>
<feature type="transmembrane region" description="Helical" evidence="2">
    <location>
        <begin position="213"/>
        <end position="229"/>
    </location>
</feature>
<feature type="transmembrane region" description="Helical" evidence="2">
    <location>
        <begin position="12"/>
        <end position="31"/>
    </location>
</feature>
<feature type="transmembrane region" description="Helical" evidence="2">
    <location>
        <begin position="347"/>
        <end position="366"/>
    </location>
</feature>
<feature type="transmembrane region" description="Helical" evidence="2">
    <location>
        <begin position="169"/>
        <end position="193"/>
    </location>
</feature>
<feature type="transmembrane region" description="Helical" evidence="2">
    <location>
        <begin position="95"/>
        <end position="128"/>
    </location>
</feature>
<dbReference type="PROSITE" id="PS50005">
    <property type="entry name" value="TPR"/>
    <property type="match status" value="1"/>
</dbReference>
<dbReference type="EMBL" id="JAPDDS010000003">
    <property type="protein sequence ID" value="MCW1884446.1"/>
    <property type="molecule type" value="Genomic_DNA"/>
</dbReference>
<evidence type="ECO:0000313" key="3">
    <source>
        <dbReference type="EMBL" id="MCW1884446.1"/>
    </source>
</evidence>
<feature type="transmembrane region" description="Helical" evidence="2">
    <location>
        <begin position="378"/>
        <end position="395"/>
    </location>
</feature>
<keyword evidence="4" id="KW-1185">Reference proteome</keyword>
<feature type="transmembrane region" description="Helical" evidence="2">
    <location>
        <begin position="250"/>
        <end position="271"/>
    </location>
</feature>
<proteinExistence type="predicted"/>
<reference evidence="3 4" key="1">
    <citation type="submission" date="2022-10" db="EMBL/GenBank/DDBJ databases">
        <title>Luteolibacter flavescens strain MCCC 1K03193, whole genome shotgun sequencing project.</title>
        <authorList>
            <person name="Zhao G."/>
            <person name="Shen L."/>
        </authorList>
    </citation>
    <scope>NUCLEOTIDE SEQUENCE [LARGE SCALE GENOMIC DNA]</scope>
    <source>
        <strain evidence="3 4">MCCC 1K03193</strain>
    </source>
</reference>
<comment type="caution">
    <text evidence="3">The sequence shown here is derived from an EMBL/GenBank/DDBJ whole genome shotgun (WGS) entry which is preliminary data.</text>
</comment>
<keyword evidence="1" id="KW-0802">TPR repeat</keyword>
<dbReference type="SMART" id="SM00028">
    <property type="entry name" value="TPR"/>
    <property type="match status" value="2"/>
</dbReference>
<evidence type="ECO:0000256" key="1">
    <source>
        <dbReference type="PROSITE-ProRule" id="PRU00339"/>
    </source>
</evidence>
<accession>A0ABT3FLK3</accession>
<feature type="repeat" description="TPR" evidence="1">
    <location>
        <begin position="465"/>
        <end position="498"/>
    </location>
</feature>
<evidence type="ECO:0000313" key="4">
    <source>
        <dbReference type="Proteomes" id="UP001207930"/>
    </source>
</evidence>
<keyword evidence="2" id="KW-0812">Transmembrane</keyword>
<feature type="transmembrane region" description="Helical" evidence="2">
    <location>
        <begin position="291"/>
        <end position="311"/>
    </location>
</feature>
<feature type="transmembrane region" description="Helical" evidence="2">
    <location>
        <begin position="316"/>
        <end position="335"/>
    </location>
</feature>
<evidence type="ECO:0008006" key="5">
    <source>
        <dbReference type="Google" id="ProtNLM"/>
    </source>
</evidence>
<keyword evidence="2" id="KW-0472">Membrane</keyword>
<dbReference type="Gene3D" id="1.25.40.10">
    <property type="entry name" value="Tetratricopeptide repeat domain"/>
    <property type="match status" value="1"/>
</dbReference>
<dbReference type="InterPro" id="IPR011990">
    <property type="entry name" value="TPR-like_helical_dom_sf"/>
</dbReference>
<organism evidence="3 4">
    <name type="scientific">Luteolibacter flavescens</name>
    <dbReference type="NCBI Taxonomy" id="1859460"/>
    <lineage>
        <taxon>Bacteria</taxon>
        <taxon>Pseudomonadati</taxon>
        <taxon>Verrucomicrobiota</taxon>
        <taxon>Verrucomicrobiia</taxon>
        <taxon>Verrucomicrobiales</taxon>
        <taxon>Verrucomicrobiaceae</taxon>
        <taxon>Luteolibacter</taxon>
    </lineage>
</organism>
<sequence>MDHPPRFAFLQPALRVGLPLILLAAMILAIFQQVFKSPMAFDDNLSIIHVRSFKGWMEIWGRDAFDFFRPMKSLFFLLIEESGGGMTRYHWATLAAYYLATCGVFALTLRLSGNAIVAFATGAIWAIAPTGGTVATWASCFNINLAAAAMTFCALSYDVMRSGSGRRTIIPGIMATLFLVLGLLSYETAIATAPLLVLVDAFRDRKIFCKRSMIHYGVIALIVISWLVCRKMIGAPPYRGNNPSLDPAMPLWQLSASAPYFLWTHLLMWLFPSGRLETFGSYLWDRSVPAVILPFCWIFLLGTIFLGVRLWRRAPLFFFGAAWFIVAAFPSGNFIPMRNTPFADYYVPIPSIGLCLMLAAILRAAIQRLRHPGIGRPAMAGAVAILVGISGWRLAQLPVLFDWLEAWEVPPQIMAKTAAARPHQFFAHASVAYELALGPTEKTPETLDLIEANALEAEKDMPDMAIIYTTLGEVARYRGQRDLAIQHYEKALKLRHISYKILLLTRRQLVLCLMEPPNADYEKAHANLLILLRHHEHVEHPGYVLLAATLMREWGKPEEEIKTLEKGLSYHPDNAEIRTALEKARARAAAPSK</sequence>